<dbReference type="PANTHER" id="PTHR36833">
    <property type="entry name" value="SLR0610 PROTEIN-RELATED"/>
    <property type="match status" value="1"/>
</dbReference>
<dbReference type="EMBL" id="CP009287">
    <property type="protein sequence ID" value="AIQ68087.1"/>
    <property type="molecule type" value="Genomic_DNA"/>
</dbReference>
<sequence length="260" mass="28342">MKRYMDIYKQCMYSALQSAAAYRMNFIVSSLITLAGNILFPLVTLLIYRAGSSFPGWSLFEVLLIQSVFTMSSGLTSLIFGGVLWTTMSHVREGSFEVILLKPLNPLFFIIATTFSIDSVGLFLGGVSLFIFSAMHVGPIPVLFWLQFAGMFIAGTAVLAGLSLMMAAISFKWVGNSRISELADSVLHIGKYPLPVFPKAVQAVATLIIPVGMVGFLPASALLGRMHASDYAAILPCFLFLAAGIWIYRHMIRLYEGVGG</sequence>
<feature type="transmembrane region" description="Helical" evidence="1">
    <location>
        <begin position="231"/>
        <end position="248"/>
    </location>
</feature>
<dbReference type="Proteomes" id="UP000029500">
    <property type="component" value="Chromosome"/>
</dbReference>
<dbReference type="AlphaFoldDB" id="A0A089M4F9"/>
<evidence type="ECO:0008006" key="4">
    <source>
        <dbReference type="Google" id="ProtNLM"/>
    </source>
</evidence>
<dbReference type="InterPro" id="IPR010390">
    <property type="entry name" value="ABC-2_transporter-like"/>
</dbReference>
<dbReference type="KEGG" id="pgm:PGRAT_10985"/>
<keyword evidence="1" id="KW-0472">Membrane</keyword>
<keyword evidence="1" id="KW-1133">Transmembrane helix</keyword>
<protein>
    <recommendedName>
        <fullName evidence="4">ABC transporter permease</fullName>
    </recommendedName>
</protein>
<evidence type="ECO:0000256" key="1">
    <source>
        <dbReference type="SAM" id="Phobius"/>
    </source>
</evidence>
<keyword evidence="1" id="KW-0812">Transmembrane</keyword>
<organism evidence="2 3">
    <name type="scientific">Paenibacillus graminis</name>
    <dbReference type="NCBI Taxonomy" id="189425"/>
    <lineage>
        <taxon>Bacteria</taxon>
        <taxon>Bacillati</taxon>
        <taxon>Bacillota</taxon>
        <taxon>Bacilli</taxon>
        <taxon>Bacillales</taxon>
        <taxon>Paenibacillaceae</taxon>
        <taxon>Paenibacillus</taxon>
    </lineage>
</organism>
<dbReference type="HOGENOM" id="CLU_071040_0_0_9"/>
<keyword evidence="3" id="KW-1185">Reference proteome</keyword>
<dbReference type="OrthoDB" id="3818833at2"/>
<proteinExistence type="predicted"/>
<feature type="transmembrane region" description="Helical" evidence="1">
    <location>
        <begin position="63"/>
        <end position="86"/>
    </location>
</feature>
<gene>
    <name evidence="2" type="ORF">PGRAT_10985</name>
</gene>
<feature type="transmembrane region" description="Helical" evidence="1">
    <location>
        <begin position="144"/>
        <end position="169"/>
    </location>
</feature>
<feature type="transmembrane region" description="Helical" evidence="1">
    <location>
        <begin position="21"/>
        <end position="43"/>
    </location>
</feature>
<dbReference type="eggNOG" id="COG3694">
    <property type="taxonomic scope" value="Bacteria"/>
</dbReference>
<name>A0A089M4F9_9BACL</name>
<dbReference type="STRING" id="189425.PGRAT_10985"/>
<feature type="transmembrane region" description="Helical" evidence="1">
    <location>
        <begin position="200"/>
        <end position="219"/>
    </location>
</feature>
<evidence type="ECO:0000313" key="3">
    <source>
        <dbReference type="Proteomes" id="UP000029500"/>
    </source>
</evidence>
<reference evidence="2 3" key="1">
    <citation type="submission" date="2014-08" db="EMBL/GenBank/DDBJ databases">
        <title>Comparative genomics of the Paenibacillus odorifer group.</title>
        <authorList>
            <person name="den Bakker H.C."/>
            <person name="Tsai Y.-C."/>
            <person name="Martin N."/>
            <person name="Korlach J."/>
            <person name="Wiedmann M."/>
        </authorList>
    </citation>
    <scope>NUCLEOTIDE SEQUENCE [LARGE SCALE GENOMIC DNA]</scope>
    <source>
        <strain evidence="2 3">DSM 15220</strain>
    </source>
</reference>
<accession>A0A089M4F9</accession>
<dbReference type="Pfam" id="PF06182">
    <property type="entry name" value="ABC2_membrane_6"/>
    <property type="match status" value="1"/>
</dbReference>
<evidence type="ECO:0000313" key="2">
    <source>
        <dbReference type="EMBL" id="AIQ68087.1"/>
    </source>
</evidence>
<dbReference type="RefSeq" id="WP_025703491.1">
    <property type="nucleotide sequence ID" value="NZ_CP009287.1"/>
</dbReference>
<dbReference type="PANTHER" id="PTHR36833:SF1">
    <property type="entry name" value="INTEGRAL MEMBRANE TRANSPORT PROTEIN"/>
    <property type="match status" value="1"/>
</dbReference>